<protein>
    <submittedName>
        <fullName evidence="1">Uncharacterized protein</fullName>
    </submittedName>
</protein>
<comment type="caution">
    <text evidence="1">The sequence shown here is derived from an EMBL/GenBank/DDBJ whole genome shotgun (WGS) entry which is preliminary data.</text>
</comment>
<dbReference type="AlphaFoldDB" id="A0A8J2SBC8"/>
<accession>A0A8J2SBC8</accession>
<evidence type="ECO:0000313" key="2">
    <source>
        <dbReference type="Proteomes" id="UP000789595"/>
    </source>
</evidence>
<proteinExistence type="predicted"/>
<sequence length="481" mass="51600">AGANENTRTGRTGAHRPCGARADLVLLAEVLLLALALGGLGADLLEVLLEGREVLAGLGELALLHALADVPVDEGALGVHEVELVVDARERLADGRRVGDHADRAHDAGEVAAGDDGGRLVVDAALEARRAPVDELDRALGLDRGDRGVDVLGDDVAAVHEAARHVLAVARVALGHHAGRLEDRVRDLGDGELLVVRLLGRDDRRVRREHEVDARVRHEVRLELRDVHVERAVEAERRRERRGHLGEEAVEVRVRRALDVEVAAADVVEGLVVEGERHVRVLEERVRREHGVVGLDDGVGDLRRRRDAERELGLAAVVDREALEDERAEAGARAAARGVEAEEALEARAVVRELADAVEDEVDDLLADRVVAARVVVGRVLLARDDLLGVEELAVRARADLVADRRLEVDVDRARDVLAGARLREERVEGVVAAADGLVRGHLAVGLDAVLEAEELPAGVTALEAGLADVKADALAHGCCF</sequence>
<evidence type="ECO:0000313" key="1">
    <source>
        <dbReference type="EMBL" id="CAH0365224.1"/>
    </source>
</evidence>
<organism evidence="1 2">
    <name type="scientific">Pelagomonas calceolata</name>
    <dbReference type="NCBI Taxonomy" id="35677"/>
    <lineage>
        <taxon>Eukaryota</taxon>
        <taxon>Sar</taxon>
        <taxon>Stramenopiles</taxon>
        <taxon>Ochrophyta</taxon>
        <taxon>Pelagophyceae</taxon>
        <taxon>Pelagomonadales</taxon>
        <taxon>Pelagomonadaceae</taxon>
        <taxon>Pelagomonas</taxon>
    </lineage>
</organism>
<name>A0A8J2SBC8_9STRA</name>
<dbReference type="OrthoDB" id="69641at2759"/>
<dbReference type="Proteomes" id="UP000789595">
    <property type="component" value="Unassembled WGS sequence"/>
</dbReference>
<reference evidence="1" key="1">
    <citation type="submission" date="2021-11" db="EMBL/GenBank/DDBJ databases">
        <authorList>
            <consortium name="Genoscope - CEA"/>
            <person name="William W."/>
        </authorList>
    </citation>
    <scope>NUCLEOTIDE SEQUENCE</scope>
</reference>
<keyword evidence="2" id="KW-1185">Reference proteome</keyword>
<gene>
    <name evidence="1" type="ORF">PECAL_1P16520</name>
</gene>
<dbReference type="EMBL" id="CAKKNE010000001">
    <property type="protein sequence ID" value="CAH0365224.1"/>
    <property type="molecule type" value="Genomic_DNA"/>
</dbReference>
<feature type="non-terminal residue" evidence="1">
    <location>
        <position position="1"/>
    </location>
</feature>